<dbReference type="Proteomes" id="UP000290037">
    <property type="component" value="Unassembled WGS sequence"/>
</dbReference>
<keyword evidence="3" id="KW-0804">Transcription</keyword>
<keyword evidence="1" id="KW-0805">Transcription regulation</keyword>
<keyword evidence="2" id="KW-0238">DNA-binding</keyword>
<dbReference type="PANTHER" id="PTHR30146:SF109">
    <property type="entry name" value="HTH-TYPE TRANSCRIPTIONAL REGULATOR GALS"/>
    <property type="match status" value="1"/>
</dbReference>
<dbReference type="CDD" id="cd01392">
    <property type="entry name" value="HTH_LacI"/>
    <property type="match status" value="1"/>
</dbReference>
<sequence>MKRKLTLKSIAKELGVSISTVSKALRDSPEISEETREKIKAFAKLYNYKPNNIALSLKNRKTNTIGVIIPQIVHHFFTTVIYGIEQEARENNYNVIICLSNNAFDKEVLNMELLANGSTDGFILSVSKETMMKEDYHHLNEVIDQGMPVVMFDRVVEGIQCDRVLIDDKAGAKKGVTHMIRSGCRKIGIITSEDYVSVGRLRTEGYLDALDDFGIKADDKLILKLDNIDDLSDKSKKRIEDFITNNDLDGVFTVNELFAVHASRVINALGKKIPDDISLVCFTDGQLSEHAVPSLTAVSQHGEEMGRKAASILINKLESPEDEEEEYSTTYIDTSLVERESTKEVTRR</sequence>
<evidence type="ECO:0000313" key="8">
    <source>
        <dbReference type="Proteomes" id="UP000290037"/>
    </source>
</evidence>
<dbReference type="AlphaFoldDB" id="A0A1M5ZNX7"/>
<proteinExistence type="predicted"/>
<dbReference type="GO" id="GO:0003700">
    <property type="term" value="F:DNA-binding transcription factor activity"/>
    <property type="evidence" value="ECO:0007669"/>
    <property type="project" value="TreeGrafter"/>
</dbReference>
<evidence type="ECO:0000256" key="2">
    <source>
        <dbReference type="ARBA" id="ARBA00023125"/>
    </source>
</evidence>
<dbReference type="InterPro" id="IPR028082">
    <property type="entry name" value="Peripla_BP_I"/>
</dbReference>
<dbReference type="SUPFAM" id="SSF47413">
    <property type="entry name" value="lambda repressor-like DNA-binding domains"/>
    <property type="match status" value="1"/>
</dbReference>
<dbReference type="Proteomes" id="UP000184240">
    <property type="component" value="Unassembled WGS sequence"/>
</dbReference>
<dbReference type="Gene3D" id="3.40.50.2300">
    <property type="match status" value="2"/>
</dbReference>
<dbReference type="OrthoDB" id="9768806at2"/>
<dbReference type="InterPro" id="IPR010982">
    <property type="entry name" value="Lambda_DNA-bd_dom_sf"/>
</dbReference>
<dbReference type="PROSITE" id="PS50932">
    <property type="entry name" value="HTH_LACI_2"/>
    <property type="match status" value="1"/>
</dbReference>
<keyword evidence="8" id="KW-1185">Reference proteome</keyword>
<evidence type="ECO:0000313" key="5">
    <source>
        <dbReference type="EMBL" id="RXG27326.1"/>
    </source>
</evidence>
<dbReference type="GO" id="GO:0000976">
    <property type="term" value="F:transcription cis-regulatory region binding"/>
    <property type="evidence" value="ECO:0007669"/>
    <property type="project" value="TreeGrafter"/>
</dbReference>
<name>A0A1M5ZNX7_9FLAO</name>
<dbReference type="EMBL" id="QOVN01000008">
    <property type="protein sequence ID" value="RXG27326.1"/>
    <property type="molecule type" value="Genomic_DNA"/>
</dbReference>
<protein>
    <submittedName>
        <fullName evidence="5">LacI family transcriptional regulator</fullName>
    </submittedName>
    <submittedName>
        <fullName evidence="6">Transcriptional regulator, LacI family</fullName>
    </submittedName>
</protein>
<reference evidence="5 8" key="3">
    <citation type="submission" date="2018-07" db="EMBL/GenBank/DDBJ databases">
        <title>Leeuwenhoekiella genomics.</title>
        <authorList>
            <person name="Tahon G."/>
            <person name="Willems A."/>
        </authorList>
    </citation>
    <scope>NUCLEOTIDE SEQUENCE [LARGE SCALE GENOMIC DNA]</scope>
    <source>
        <strain evidence="5 8">LMG 24856</strain>
    </source>
</reference>
<reference evidence="7" key="2">
    <citation type="submission" date="2016-11" db="EMBL/GenBank/DDBJ databases">
        <authorList>
            <person name="Varghese N."/>
            <person name="Submissions S."/>
        </authorList>
    </citation>
    <scope>NUCLEOTIDE SEQUENCE [LARGE SCALE GENOMIC DNA]</scope>
    <source>
        <strain evidence="7">DSM 19859</strain>
    </source>
</reference>
<organism evidence="6 7">
    <name type="scientific">Leeuwenhoekiella palythoae</name>
    <dbReference type="NCBI Taxonomy" id="573501"/>
    <lineage>
        <taxon>Bacteria</taxon>
        <taxon>Pseudomonadati</taxon>
        <taxon>Bacteroidota</taxon>
        <taxon>Flavobacteriia</taxon>
        <taxon>Flavobacteriales</taxon>
        <taxon>Flavobacteriaceae</taxon>
        <taxon>Leeuwenhoekiella</taxon>
    </lineage>
</organism>
<evidence type="ECO:0000313" key="6">
    <source>
        <dbReference type="EMBL" id="SHI26095.1"/>
    </source>
</evidence>
<accession>A0A1M5ZNX7</accession>
<dbReference type="Pfam" id="PF13377">
    <property type="entry name" value="Peripla_BP_3"/>
    <property type="match status" value="1"/>
</dbReference>
<dbReference type="EMBL" id="FQXT01000007">
    <property type="protein sequence ID" value="SHI26095.1"/>
    <property type="molecule type" value="Genomic_DNA"/>
</dbReference>
<evidence type="ECO:0000256" key="3">
    <source>
        <dbReference type="ARBA" id="ARBA00023163"/>
    </source>
</evidence>
<dbReference type="InterPro" id="IPR046335">
    <property type="entry name" value="LacI/GalR-like_sensor"/>
</dbReference>
<evidence type="ECO:0000259" key="4">
    <source>
        <dbReference type="PROSITE" id="PS50932"/>
    </source>
</evidence>
<reference evidence="6" key="1">
    <citation type="submission" date="2016-11" db="EMBL/GenBank/DDBJ databases">
        <authorList>
            <person name="Jaros S."/>
            <person name="Januszkiewicz K."/>
            <person name="Wedrychowicz H."/>
        </authorList>
    </citation>
    <scope>NUCLEOTIDE SEQUENCE [LARGE SCALE GENOMIC DNA]</scope>
    <source>
        <strain evidence="6">DSM 19859</strain>
    </source>
</reference>
<dbReference type="CDD" id="cd06267">
    <property type="entry name" value="PBP1_LacI_sugar_binding-like"/>
    <property type="match status" value="1"/>
</dbReference>
<dbReference type="STRING" id="573501.SAMN04487999_3343"/>
<dbReference type="InterPro" id="IPR000843">
    <property type="entry name" value="HTH_LacI"/>
</dbReference>
<dbReference type="SMART" id="SM00354">
    <property type="entry name" value="HTH_LACI"/>
    <property type="match status" value="1"/>
</dbReference>
<dbReference type="PANTHER" id="PTHR30146">
    <property type="entry name" value="LACI-RELATED TRANSCRIPTIONAL REPRESSOR"/>
    <property type="match status" value="1"/>
</dbReference>
<dbReference type="RefSeq" id="WP_072985051.1">
    <property type="nucleotide sequence ID" value="NZ_CAXPJH010000015.1"/>
</dbReference>
<dbReference type="SUPFAM" id="SSF53822">
    <property type="entry name" value="Periplasmic binding protein-like I"/>
    <property type="match status" value="1"/>
</dbReference>
<feature type="domain" description="HTH lacI-type" evidence="4">
    <location>
        <begin position="5"/>
        <end position="59"/>
    </location>
</feature>
<dbReference type="Gene3D" id="1.10.260.40">
    <property type="entry name" value="lambda repressor-like DNA-binding domains"/>
    <property type="match status" value="1"/>
</dbReference>
<dbReference type="Pfam" id="PF00356">
    <property type="entry name" value="LacI"/>
    <property type="match status" value="1"/>
</dbReference>
<evidence type="ECO:0000313" key="7">
    <source>
        <dbReference type="Proteomes" id="UP000184240"/>
    </source>
</evidence>
<evidence type="ECO:0000256" key="1">
    <source>
        <dbReference type="ARBA" id="ARBA00023015"/>
    </source>
</evidence>
<gene>
    <name evidence="5" type="ORF">DSM01_3136</name>
    <name evidence="6" type="ORF">SAMN04487999_3343</name>
</gene>